<name>A0A9P0DA60_9CUCU</name>
<reference evidence="1" key="1">
    <citation type="submission" date="2022-01" db="EMBL/GenBank/DDBJ databases">
        <authorList>
            <person name="King R."/>
        </authorList>
    </citation>
    <scope>NUCLEOTIDE SEQUENCE</scope>
</reference>
<dbReference type="OrthoDB" id="6781223at2759"/>
<dbReference type="InterPro" id="IPR036875">
    <property type="entry name" value="Znf_CCHC_sf"/>
</dbReference>
<dbReference type="GO" id="GO:0008270">
    <property type="term" value="F:zinc ion binding"/>
    <property type="evidence" value="ECO:0007669"/>
    <property type="project" value="InterPro"/>
</dbReference>
<evidence type="ECO:0008006" key="3">
    <source>
        <dbReference type="Google" id="ProtNLM"/>
    </source>
</evidence>
<accession>A0A9P0DA60</accession>
<dbReference type="AlphaFoldDB" id="A0A9P0DA60"/>
<organism evidence="1 2">
    <name type="scientific">Psylliodes chrysocephalus</name>
    <dbReference type="NCBI Taxonomy" id="3402493"/>
    <lineage>
        <taxon>Eukaryota</taxon>
        <taxon>Metazoa</taxon>
        <taxon>Ecdysozoa</taxon>
        <taxon>Arthropoda</taxon>
        <taxon>Hexapoda</taxon>
        <taxon>Insecta</taxon>
        <taxon>Pterygota</taxon>
        <taxon>Neoptera</taxon>
        <taxon>Endopterygota</taxon>
        <taxon>Coleoptera</taxon>
        <taxon>Polyphaga</taxon>
        <taxon>Cucujiformia</taxon>
        <taxon>Chrysomeloidea</taxon>
        <taxon>Chrysomelidae</taxon>
        <taxon>Galerucinae</taxon>
        <taxon>Alticini</taxon>
        <taxon>Psylliodes</taxon>
    </lineage>
</organism>
<dbReference type="SUPFAM" id="SSF57756">
    <property type="entry name" value="Retrovirus zinc finger-like domains"/>
    <property type="match status" value="1"/>
</dbReference>
<proteinExistence type="predicted"/>
<evidence type="ECO:0000313" key="2">
    <source>
        <dbReference type="Proteomes" id="UP001153636"/>
    </source>
</evidence>
<gene>
    <name evidence="1" type="ORF">PSYICH_LOCUS14380</name>
</gene>
<dbReference type="Gene3D" id="4.10.60.10">
    <property type="entry name" value="Zinc finger, CCHC-type"/>
    <property type="match status" value="1"/>
</dbReference>
<dbReference type="GO" id="GO:0003676">
    <property type="term" value="F:nucleic acid binding"/>
    <property type="evidence" value="ECO:0007669"/>
    <property type="project" value="InterPro"/>
</dbReference>
<evidence type="ECO:0000313" key="1">
    <source>
        <dbReference type="EMBL" id="CAH1114774.1"/>
    </source>
</evidence>
<sequence length="114" mass="13121">MANGTDKELIEEDLIASYEITPKEIYKMSTKHRPLYLVVTDPAITLDYLNRNVRVIENTRVTWEMRRSTKSIIQCHRCQAWGHATSNCGRPPKCLKCAGDHLTNTCVKTRDTVR</sequence>
<protein>
    <recommendedName>
        <fullName evidence="3">Nucleic-acid-binding protein from transposon X-element</fullName>
    </recommendedName>
</protein>
<dbReference type="Proteomes" id="UP001153636">
    <property type="component" value="Chromosome 8"/>
</dbReference>
<keyword evidence="2" id="KW-1185">Reference proteome</keyword>
<dbReference type="EMBL" id="OV651820">
    <property type="protein sequence ID" value="CAH1114774.1"/>
    <property type="molecule type" value="Genomic_DNA"/>
</dbReference>